<evidence type="ECO:0000256" key="6">
    <source>
        <dbReference type="PROSITE-ProRule" id="PRU00782"/>
    </source>
</evidence>
<feature type="compositionally biased region" description="Basic and acidic residues" evidence="7">
    <location>
        <begin position="20"/>
        <end position="56"/>
    </location>
</feature>
<dbReference type="SMART" id="SM00242">
    <property type="entry name" value="MYSc"/>
    <property type="match status" value="1"/>
</dbReference>
<dbReference type="PANTHER" id="PTHR13140">
    <property type="entry name" value="MYOSIN"/>
    <property type="match status" value="1"/>
</dbReference>
<protein>
    <submittedName>
        <fullName evidence="11">Unconventional myosin-XVIIIa</fullName>
    </submittedName>
</protein>
<dbReference type="GO" id="GO:0016459">
    <property type="term" value="C:myosin complex"/>
    <property type="evidence" value="ECO:0007669"/>
    <property type="project" value="UniProtKB-KW"/>
</dbReference>
<dbReference type="CDD" id="cd01386">
    <property type="entry name" value="MYSc_Myo18"/>
    <property type="match status" value="1"/>
</dbReference>
<dbReference type="InterPro" id="IPR036961">
    <property type="entry name" value="Kinesin_motor_dom_sf"/>
</dbReference>
<evidence type="ECO:0000259" key="8">
    <source>
        <dbReference type="PROSITE" id="PS50106"/>
    </source>
</evidence>
<feature type="binding site" evidence="6">
    <location>
        <begin position="477"/>
        <end position="484"/>
    </location>
    <ligand>
        <name>ATP</name>
        <dbReference type="ChEBI" id="CHEBI:30616"/>
    </ligand>
</feature>
<sequence>MFFQKKKDKEASSSSTAAAADKKEKKKEKEKDKKKEKEKAEPLSKEEMERLEETKTRLFGHLGKKKTNNKGDGAGGDSRTKPEPPPRSHLLKDLPPHNPPPVPPPIAVVSNDHGSSPLPSMWSPGPRGLLSPSSNPPSSPFDFANESVDFGFHPLKTFNLPGLSLPALAKTNLVERSLTLKRTSGGDFGFSLRRAQLTQRFADHTEQQRTVIFAEPLSMSAGLPSTSQIETGLLPGDQLLQVNGQSVEALTRDEVIRLIRDSADTVTLVVRPVPELSELTIRAQQTSEALVEDEADGDSADLLLPTTALTSRRKEQTMVAVNGALSSDEENRVWLAHKDGYALAEHKGPGDGEGKVRIRIEATGGEMVVDSDDIEKANPNELDRVEDISHLYYLNESSALHLLRQRFGSNLIHTYGGSHSTIIINPIQQLSFYHEKIVQMFKGCKREHMPPHIYAVAQQVYRNMQSSANSQSVVFSGRSGSGKSSQLRHFLHYLCLVAGSVNKLVTIDKLNAIGGLLEAFGNCRTVLNQNASRFASVVTLDFDHSCQISAGNIQGLLLECQRVVHRPDSESNFHVFYYLWEGCEEALRKELHLDTIEDPSAVISPLRRTAEKDTAKLGWQRLTAAFDAINVTGEEQKVLWSVLAAVFHLAFAEATRGTPSYKSQFVRASHAQRAAALLGVSVEELHNAVFRSKEDQRRNGLPQKTASPNARSDSTKPAKINFRDSLSRISITDRVGDGMEALNAFIVGLYQETFNLVISLVNRSLSSTYVTKTSITLIDCPGFQNPGSVAMGKKEQGAAPSSRRVAGFNDFCFNYVNERLHELYYNTSFTNPMEIYRLEQVDVACEEPNVSPKEIVKLLDKPSQQELINSTNIELRSQEKRGLLWLLDEESVFPGATDESFLERVFVHYGDRKDGLLRRSRHYNHIVLRHCLGTNPVTYNVSGWLRQAQENPVTRGVLSLLQDSQKQSLATLFLALRSSGLPGISASAVDSSASLRRATTVLKSLNNPQTLKRKSYCAMTKVQMDYVVETARRVNRTHFVHCLLPHAEAGAGVAMGQTDDGDNALINVPLLRQQIRGIQLLDSVRMNKIGYPERMPFSEFKRRFECLLPTDIPLSEALDDRTAVKHLLDSLEIDEHRYRLGLSQ</sequence>
<dbReference type="WBParaSite" id="PSAMB.scaffold6960size8524.g29425.t1">
    <property type="protein sequence ID" value="PSAMB.scaffold6960size8524.g29425.t1"/>
    <property type="gene ID" value="PSAMB.scaffold6960size8524.g29425"/>
</dbReference>
<evidence type="ECO:0000256" key="4">
    <source>
        <dbReference type="ARBA" id="ARBA00023175"/>
    </source>
</evidence>
<dbReference type="Gene3D" id="3.40.850.10">
    <property type="entry name" value="Kinesin motor domain"/>
    <property type="match status" value="1"/>
</dbReference>
<keyword evidence="5 6" id="KW-0009">Actin-binding</keyword>
<feature type="region of interest" description="Disordered" evidence="7">
    <location>
        <begin position="1"/>
        <end position="140"/>
    </location>
</feature>
<evidence type="ECO:0000256" key="5">
    <source>
        <dbReference type="ARBA" id="ARBA00023203"/>
    </source>
</evidence>
<dbReference type="InterPro" id="IPR057772">
    <property type="entry name" value="SH3_Myo18a"/>
</dbReference>
<evidence type="ECO:0000256" key="7">
    <source>
        <dbReference type="SAM" id="MobiDB-lite"/>
    </source>
</evidence>
<evidence type="ECO:0000313" key="11">
    <source>
        <dbReference type="WBParaSite" id="PSAMB.scaffold6960size8524.g29425.t1"/>
    </source>
</evidence>
<dbReference type="SUPFAM" id="SSF52540">
    <property type="entry name" value="P-loop containing nucleoside triphosphate hydrolases"/>
    <property type="match status" value="1"/>
</dbReference>
<dbReference type="PRINTS" id="PR00193">
    <property type="entry name" value="MYOSINHEAVY"/>
</dbReference>
<dbReference type="Pfam" id="PF00595">
    <property type="entry name" value="PDZ"/>
    <property type="match status" value="1"/>
</dbReference>
<accession>A0A914X884</accession>
<organism evidence="10 11">
    <name type="scientific">Plectus sambesii</name>
    <dbReference type="NCBI Taxonomy" id="2011161"/>
    <lineage>
        <taxon>Eukaryota</taxon>
        <taxon>Metazoa</taxon>
        <taxon>Ecdysozoa</taxon>
        <taxon>Nematoda</taxon>
        <taxon>Chromadorea</taxon>
        <taxon>Plectida</taxon>
        <taxon>Plectina</taxon>
        <taxon>Plectoidea</taxon>
        <taxon>Plectidae</taxon>
        <taxon>Plectus</taxon>
    </lineage>
</organism>
<evidence type="ECO:0000313" key="10">
    <source>
        <dbReference type="Proteomes" id="UP000887566"/>
    </source>
</evidence>
<feature type="domain" description="PDZ" evidence="8">
    <location>
        <begin position="177"/>
        <end position="274"/>
    </location>
</feature>
<dbReference type="Gene3D" id="2.30.42.10">
    <property type="match status" value="1"/>
</dbReference>
<feature type="domain" description="Myosin motor" evidence="9">
    <location>
        <begin position="383"/>
        <end position="1144"/>
    </location>
</feature>
<dbReference type="Gene3D" id="1.10.10.820">
    <property type="match status" value="1"/>
</dbReference>
<dbReference type="Pfam" id="PF00063">
    <property type="entry name" value="Myosin_head"/>
    <property type="match status" value="1"/>
</dbReference>
<keyword evidence="1 6" id="KW-0547">Nucleotide-binding</keyword>
<evidence type="ECO:0000256" key="3">
    <source>
        <dbReference type="ARBA" id="ARBA00023123"/>
    </source>
</evidence>
<dbReference type="InterPro" id="IPR001478">
    <property type="entry name" value="PDZ"/>
</dbReference>
<feature type="compositionally biased region" description="Basic and acidic residues" evidence="7">
    <location>
        <begin position="78"/>
        <end position="95"/>
    </location>
</feature>
<evidence type="ECO:0000259" key="9">
    <source>
        <dbReference type="PROSITE" id="PS51456"/>
    </source>
</evidence>
<dbReference type="GO" id="GO:0051015">
    <property type="term" value="F:actin filament binding"/>
    <property type="evidence" value="ECO:0007669"/>
    <property type="project" value="TreeGrafter"/>
</dbReference>
<evidence type="ECO:0000256" key="2">
    <source>
        <dbReference type="ARBA" id="ARBA00022840"/>
    </source>
</evidence>
<dbReference type="Pfam" id="PF24556">
    <property type="entry name" value="SH3_Myosin-XVIIIa"/>
    <property type="match status" value="1"/>
</dbReference>
<name>A0A914X884_9BILA</name>
<keyword evidence="2 6" id="KW-0067">ATP-binding</keyword>
<dbReference type="GO" id="GO:0000146">
    <property type="term" value="F:microfilament motor activity"/>
    <property type="evidence" value="ECO:0007669"/>
    <property type="project" value="TreeGrafter"/>
</dbReference>
<dbReference type="Gene3D" id="1.20.58.530">
    <property type="match status" value="1"/>
</dbReference>
<dbReference type="PANTHER" id="PTHR13140:SF706">
    <property type="entry name" value="DILUTE CLASS UNCONVENTIONAL MYOSIN, ISOFORM C"/>
    <property type="match status" value="1"/>
</dbReference>
<dbReference type="GO" id="GO:0007015">
    <property type="term" value="P:actin filament organization"/>
    <property type="evidence" value="ECO:0007669"/>
    <property type="project" value="TreeGrafter"/>
</dbReference>
<dbReference type="InterPro" id="IPR036034">
    <property type="entry name" value="PDZ_sf"/>
</dbReference>
<dbReference type="Gene3D" id="1.20.120.720">
    <property type="entry name" value="Myosin VI head, motor domain, U50 subdomain"/>
    <property type="match status" value="1"/>
</dbReference>
<proteinExistence type="inferred from homology"/>
<feature type="region of interest" description="Disordered" evidence="7">
    <location>
        <begin position="693"/>
        <end position="717"/>
    </location>
</feature>
<feature type="compositionally biased region" description="Low complexity" evidence="7">
    <location>
        <begin position="123"/>
        <end position="133"/>
    </location>
</feature>
<dbReference type="Gene3D" id="1.20.5.4820">
    <property type="match status" value="1"/>
</dbReference>
<dbReference type="InterPro" id="IPR001609">
    <property type="entry name" value="Myosin_head_motor_dom-like"/>
</dbReference>
<dbReference type="GO" id="GO:0005737">
    <property type="term" value="C:cytoplasm"/>
    <property type="evidence" value="ECO:0007669"/>
    <property type="project" value="TreeGrafter"/>
</dbReference>
<dbReference type="SMART" id="SM00228">
    <property type="entry name" value="PDZ"/>
    <property type="match status" value="1"/>
</dbReference>
<comment type="caution">
    <text evidence="6">Lacks conserved residue(s) required for the propagation of feature annotation.</text>
</comment>
<feature type="compositionally biased region" description="Pro residues" evidence="7">
    <location>
        <begin position="96"/>
        <end position="106"/>
    </location>
</feature>
<dbReference type="InterPro" id="IPR027417">
    <property type="entry name" value="P-loop_NTPase"/>
</dbReference>
<comment type="similarity">
    <text evidence="6">Belongs to the TRAFAC class myosin-kinesin ATPase superfamily. Myosin family.</text>
</comment>
<keyword evidence="3 6" id="KW-0518">Myosin</keyword>
<dbReference type="SUPFAM" id="SSF50156">
    <property type="entry name" value="PDZ domain-like"/>
    <property type="match status" value="1"/>
</dbReference>
<feature type="compositionally biased region" description="Polar residues" evidence="7">
    <location>
        <begin position="702"/>
        <end position="712"/>
    </location>
</feature>
<dbReference type="PROSITE" id="PS51456">
    <property type="entry name" value="MYOSIN_MOTOR"/>
    <property type="match status" value="1"/>
</dbReference>
<dbReference type="GO" id="GO:0005524">
    <property type="term" value="F:ATP binding"/>
    <property type="evidence" value="ECO:0007669"/>
    <property type="project" value="UniProtKB-UniRule"/>
</dbReference>
<dbReference type="InterPro" id="IPR036064">
    <property type="entry name" value="MYSc_Myo18"/>
</dbReference>
<reference evidence="11" key="1">
    <citation type="submission" date="2022-11" db="UniProtKB">
        <authorList>
            <consortium name="WormBaseParasite"/>
        </authorList>
    </citation>
    <scope>IDENTIFICATION</scope>
</reference>
<dbReference type="AlphaFoldDB" id="A0A914X884"/>
<dbReference type="Proteomes" id="UP000887566">
    <property type="component" value="Unplaced"/>
</dbReference>
<keyword evidence="10" id="KW-1185">Reference proteome</keyword>
<keyword evidence="4 6" id="KW-0505">Motor protein</keyword>
<dbReference type="GO" id="GO:0016020">
    <property type="term" value="C:membrane"/>
    <property type="evidence" value="ECO:0007669"/>
    <property type="project" value="TreeGrafter"/>
</dbReference>
<feature type="compositionally biased region" description="Basic and acidic residues" evidence="7">
    <location>
        <begin position="1"/>
        <end position="11"/>
    </location>
</feature>
<dbReference type="PROSITE" id="PS50106">
    <property type="entry name" value="PDZ"/>
    <property type="match status" value="1"/>
</dbReference>
<evidence type="ECO:0000256" key="1">
    <source>
        <dbReference type="ARBA" id="ARBA00022741"/>
    </source>
</evidence>